<name>A0A4Y2X0E4_ARAVE</name>
<dbReference type="EMBL" id="BGPR01069301">
    <property type="protein sequence ID" value="GBO42994.1"/>
    <property type="molecule type" value="Genomic_DNA"/>
</dbReference>
<proteinExistence type="predicted"/>
<evidence type="ECO:0000313" key="3">
    <source>
        <dbReference type="Proteomes" id="UP000499080"/>
    </source>
</evidence>
<dbReference type="AlphaFoldDB" id="A0A4Y2X0E4"/>
<keyword evidence="3" id="KW-1185">Reference proteome</keyword>
<sequence length="111" mass="12515">MTRTTPELACPLQTSAPAGGRLAKTYDLARNKHIHGGSSVESGFELGILPVRSRDITTRPSQLSCRKKSNASWLRNVRQRVVRLHAQLRLSHDCDVKWIDIQRPILQQTDC</sequence>
<evidence type="ECO:0000313" key="2">
    <source>
        <dbReference type="EMBL" id="GBO42994.1"/>
    </source>
</evidence>
<dbReference type="Proteomes" id="UP000499080">
    <property type="component" value="Unassembled WGS sequence"/>
</dbReference>
<comment type="caution">
    <text evidence="1">The sequence shown here is derived from an EMBL/GenBank/DDBJ whole genome shotgun (WGS) entry which is preliminary data.</text>
</comment>
<organism evidence="1 3">
    <name type="scientific">Araneus ventricosus</name>
    <name type="common">Orbweaver spider</name>
    <name type="synonym">Epeira ventricosa</name>
    <dbReference type="NCBI Taxonomy" id="182803"/>
    <lineage>
        <taxon>Eukaryota</taxon>
        <taxon>Metazoa</taxon>
        <taxon>Ecdysozoa</taxon>
        <taxon>Arthropoda</taxon>
        <taxon>Chelicerata</taxon>
        <taxon>Arachnida</taxon>
        <taxon>Araneae</taxon>
        <taxon>Araneomorphae</taxon>
        <taxon>Entelegynae</taxon>
        <taxon>Araneoidea</taxon>
        <taxon>Araneidae</taxon>
        <taxon>Araneus</taxon>
    </lineage>
</organism>
<gene>
    <name evidence="2" type="ORF">AVEN_146001_1</name>
    <name evidence="1" type="ORF">AVEN_273127_1</name>
</gene>
<dbReference type="EMBL" id="BGPR01069297">
    <property type="protein sequence ID" value="GBO42991.1"/>
    <property type="molecule type" value="Genomic_DNA"/>
</dbReference>
<protein>
    <submittedName>
        <fullName evidence="1">Uncharacterized protein</fullName>
    </submittedName>
</protein>
<reference evidence="1 3" key="1">
    <citation type="journal article" date="2019" name="Sci. Rep.">
        <title>Orb-weaving spider Araneus ventricosus genome elucidates the spidroin gene catalogue.</title>
        <authorList>
            <person name="Kono N."/>
            <person name="Nakamura H."/>
            <person name="Ohtoshi R."/>
            <person name="Moran D.A.P."/>
            <person name="Shinohara A."/>
            <person name="Yoshida Y."/>
            <person name="Fujiwara M."/>
            <person name="Mori M."/>
            <person name="Tomita M."/>
            <person name="Arakawa K."/>
        </authorList>
    </citation>
    <scope>NUCLEOTIDE SEQUENCE [LARGE SCALE GENOMIC DNA]</scope>
</reference>
<evidence type="ECO:0000313" key="1">
    <source>
        <dbReference type="EMBL" id="GBO42991.1"/>
    </source>
</evidence>
<accession>A0A4Y2X0E4</accession>